<reference evidence="1" key="1">
    <citation type="journal article" date="2023" name="Mol. Ecol. Resour.">
        <title>Chromosome-level genome assembly of a triploid poplar Populus alba 'Berolinensis'.</title>
        <authorList>
            <person name="Chen S."/>
            <person name="Yu Y."/>
            <person name="Wang X."/>
            <person name="Wang S."/>
            <person name="Zhang T."/>
            <person name="Zhou Y."/>
            <person name="He R."/>
            <person name="Meng N."/>
            <person name="Wang Y."/>
            <person name="Liu W."/>
            <person name="Liu Z."/>
            <person name="Liu J."/>
            <person name="Guo Q."/>
            <person name="Huang H."/>
            <person name="Sederoff R.R."/>
            <person name="Wang G."/>
            <person name="Qu G."/>
            <person name="Chen S."/>
        </authorList>
    </citation>
    <scope>NUCLEOTIDE SEQUENCE</scope>
    <source>
        <strain evidence="1">SC-2020</strain>
    </source>
</reference>
<dbReference type="AlphaFoldDB" id="A0AAD6MHN0"/>
<proteinExistence type="predicted"/>
<sequence>MQEVIKLKGVGLEFLLLKKERDALFPDAENTDAN</sequence>
<accession>A0AAD6MHN0</accession>
<keyword evidence="2" id="KW-1185">Reference proteome</keyword>
<evidence type="ECO:0000313" key="2">
    <source>
        <dbReference type="Proteomes" id="UP001164929"/>
    </source>
</evidence>
<protein>
    <submittedName>
        <fullName evidence="1">Uncharacterized protein</fullName>
    </submittedName>
</protein>
<comment type="caution">
    <text evidence="1">The sequence shown here is derived from an EMBL/GenBank/DDBJ whole genome shotgun (WGS) entry which is preliminary data.</text>
</comment>
<organism evidence="1 2">
    <name type="scientific">Populus alba x Populus x berolinensis</name>
    <dbReference type="NCBI Taxonomy" id="444605"/>
    <lineage>
        <taxon>Eukaryota</taxon>
        <taxon>Viridiplantae</taxon>
        <taxon>Streptophyta</taxon>
        <taxon>Embryophyta</taxon>
        <taxon>Tracheophyta</taxon>
        <taxon>Spermatophyta</taxon>
        <taxon>Magnoliopsida</taxon>
        <taxon>eudicotyledons</taxon>
        <taxon>Gunneridae</taxon>
        <taxon>Pentapetalae</taxon>
        <taxon>rosids</taxon>
        <taxon>fabids</taxon>
        <taxon>Malpighiales</taxon>
        <taxon>Salicaceae</taxon>
        <taxon>Saliceae</taxon>
        <taxon>Populus</taxon>
    </lineage>
</organism>
<gene>
    <name evidence="1" type="ORF">NC653_023069</name>
</gene>
<dbReference type="EMBL" id="JAQIZT010000009">
    <property type="protein sequence ID" value="KAJ6984960.1"/>
    <property type="molecule type" value="Genomic_DNA"/>
</dbReference>
<name>A0AAD6MHN0_9ROSI</name>
<evidence type="ECO:0000313" key="1">
    <source>
        <dbReference type="EMBL" id="KAJ6984960.1"/>
    </source>
</evidence>
<dbReference type="Proteomes" id="UP001164929">
    <property type="component" value="Chromosome 9"/>
</dbReference>